<sequence length="172" mass="19155">MKKQFLEAGKIVRTHGVRGELVLECWADSPQFLAKLPKLCWEDGRDAGLLSSRVHKGRLLVKLQGVDTVEQGDALRGRVLYLDREDVTLPQGQYFLQDIIGLRAVDGVTGREYGVLREVIPTGANDVYRIVDGDKEYLFPAVKHMVQEISPEEGVIRLLPIPGIFDDGGEEA</sequence>
<feature type="domain" description="Ribosome maturation factor RimM PRC barrel" evidence="7">
    <location>
        <begin position="97"/>
        <end position="158"/>
    </location>
</feature>
<dbReference type="Proteomes" id="UP000823915">
    <property type="component" value="Unassembled WGS sequence"/>
</dbReference>
<dbReference type="InterPro" id="IPR036976">
    <property type="entry name" value="RimM_N_sf"/>
</dbReference>
<keyword evidence="3 5" id="KW-0698">rRNA processing</keyword>
<reference evidence="8" key="1">
    <citation type="journal article" date="2021" name="PeerJ">
        <title>Extensive microbial diversity within the chicken gut microbiome revealed by metagenomics and culture.</title>
        <authorList>
            <person name="Gilroy R."/>
            <person name="Ravi A."/>
            <person name="Getino M."/>
            <person name="Pursley I."/>
            <person name="Horton D.L."/>
            <person name="Alikhan N.F."/>
            <person name="Baker D."/>
            <person name="Gharbi K."/>
            <person name="Hall N."/>
            <person name="Watson M."/>
            <person name="Adriaenssens E.M."/>
            <person name="Foster-Nyarko E."/>
            <person name="Jarju S."/>
            <person name="Secka A."/>
            <person name="Antonio M."/>
            <person name="Oren A."/>
            <person name="Chaudhuri R.R."/>
            <person name="La Ragione R."/>
            <person name="Hildebrand F."/>
            <person name="Pallen M.J."/>
        </authorList>
    </citation>
    <scope>NUCLEOTIDE SEQUENCE</scope>
    <source>
        <strain evidence="8">1282</strain>
    </source>
</reference>
<dbReference type="AlphaFoldDB" id="A0A9D2C0M8"/>
<evidence type="ECO:0000256" key="3">
    <source>
        <dbReference type="ARBA" id="ARBA00022552"/>
    </source>
</evidence>
<dbReference type="InterPro" id="IPR056792">
    <property type="entry name" value="PRC_RimM"/>
</dbReference>
<comment type="subcellular location">
    <subcellularLocation>
        <location evidence="5">Cytoplasm</location>
    </subcellularLocation>
</comment>
<dbReference type="GO" id="GO:0006364">
    <property type="term" value="P:rRNA processing"/>
    <property type="evidence" value="ECO:0007669"/>
    <property type="project" value="UniProtKB-UniRule"/>
</dbReference>
<comment type="similarity">
    <text evidence="5">Belongs to the RimM family.</text>
</comment>
<dbReference type="PANTHER" id="PTHR33692:SF1">
    <property type="entry name" value="RIBOSOME MATURATION FACTOR RIMM"/>
    <property type="match status" value="1"/>
</dbReference>
<dbReference type="Gene3D" id="2.30.30.240">
    <property type="entry name" value="PRC-barrel domain"/>
    <property type="match status" value="1"/>
</dbReference>
<dbReference type="InterPro" id="IPR009000">
    <property type="entry name" value="Transl_B-barrel_sf"/>
</dbReference>
<dbReference type="GO" id="GO:0005840">
    <property type="term" value="C:ribosome"/>
    <property type="evidence" value="ECO:0007669"/>
    <property type="project" value="InterPro"/>
</dbReference>
<dbReference type="Gene3D" id="2.40.30.60">
    <property type="entry name" value="RimM"/>
    <property type="match status" value="1"/>
</dbReference>
<feature type="domain" description="RimM N-terminal" evidence="6">
    <location>
        <begin position="8"/>
        <end position="86"/>
    </location>
</feature>
<name>A0A9D2C0M8_9FIRM</name>
<dbReference type="SUPFAM" id="SSF50346">
    <property type="entry name" value="PRC-barrel domain"/>
    <property type="match status" value="1"/>
</dbReference>
<evidence type="ECO:0000256" key="1">
    <source>
        <dbReference type="ARBA" id="ARBA00022490"/>
    </source>
</evidence>
<evidence type="ECO:0000259" key="6">
    <source>
        <dbReference type="Pfam" id="PF01782"/>
    </source>
</evidence>
<dbReference type="EMBL" id="DXDU01000023">
    <property type="protein sequence ID" value="HIY25900.1"/>
    <property type="molecule type" value="Genomic_DNA"/>
</dbReference>
<dbReference type="PANTHER" id="PTHR33692">
    <property type="entry name" value="RIBOSOME MATURATION FACTOR RIMM"/>
    <property type="match status" value="1"/>
</dbReference>
<evidence type="ECO:0000313" key="9">
    <source>
        <dbReference type="Proteomes" id="UP000823915"/>
    </source>
</evidence>
<reference evidence="8" key="2">
    <citation type="submission" date="2021-04" db="EMBL/GenBank/DDBJ databases">
        <authorList>
            <person name="Gilroy R."/>
        </authorList>
    </citation>
    <scope>NUCLEOTIDE SEQUENCE</scope>
    <source>
        <strain evidence="8">1282</strain>
    </source>
</reference>
<accession>A0A9D2C0M8</accession>
<comment type="domain">
    <text evidence="5">The PRC barrel domain binds ribosomal protein uS19.</text>
</comment>
<dbReference type="Pfam" id="PF01782">
    <property type="entry name" value="RimM"/>
    <property type="match status" value="1"/>
</dbReference>
<dbReference type="HAMAP" id="MF_00014">
    <property type="entry name" value="Ribosome_mat_RimM"/>
    <property type="match status" value="1"/>
</dbReference>
<dbReference type="InterPro" id="IPR011033">
    <property type="entry name" value="PRC_barrel-like_sf"/>
</dbReference>
<dbReference type="InterPro" id="IPR002676">
    <property type="entry name" value="RimM_N"/>
</dbReference>
<dbReference type="InterPro" id="IPR011961">
    <property type="entry name" value="RimM"/>
</dbReference>
<evidence type="ECO:0000313" key="8">
    <source>
        <dbReference type="EMBL" id="HIY25900.1"/>
    </source>
</evidence>
<protein>
    <recommendedName>
        <fullName evidence="5">Ribosome maturation factor RimM</fullName>
    </recommendedName>
</protein>
<dbReference type="Pfam" id="PF24986">
    <property type="entry name" value="PRC_RimM"/>
    <property type="match status" value="1"/>
</dbReference>
<dbReference type="GO" id="GO:0005737">
    <property type="term" value="C:cytoplasm"/>
    <property type="evidence" value="ECO:0007669"/>
    <property type="project" value="UniProtKB-SubCell"/>
</dbReference>
<evidence type="ECO:0000256" key="5">
    <source>
        <dbReference type="HAMAP-Rule" id="MF_00014"/>
    </source>
</evidence>
<keyword evidence="4 5" id="KW-0143">Chaperone</keyword>
<dbReference type="NCBIfam" id="TIGR02273">
    <property type="entry name" value="16S_RimM"/>
    <property type="match status" value="1"/>
</dbReference>
<keyword evidence="1 5" id="KW-0963">Cytoplasm</keyword>
<dbReference type="SUPFAM" id="SSF50447">
    <property type="entry name" value="Translation proteins"/>
    <property type="match status" value="1"/>
</dbReference>
<comment type="function">
    <text evidence="5">An accessory protein needed during the final step in the assembly of 30S ribosomal subunit, possibly for assembly of the head region. Essential for efficient processing of 16S rRNA. May be needed both before and after RbfA during the maturation of 16S rRNA. It has affinity for free ribosomal 30S subunits but not for 70S ribosomes.</text>
</comment>
<gene>
    <name evidence="5 8" type="primary">rimM</name>
    <name evidence="8" type="ORF">H9838_01850</name>
</gene>
<proteinExistence type="inferred from homology"/>
<evidence type="ECO:0000256" key="2">
    <source>
        <dbReference type="ARBA" id="ARBA00022517"/>
    </source>
</evidence>
<organism evidence="8 9">
    <name type="scientific">Candidatus Acutalibacter pullistercoris</name>
    <dbReference type="NCBI Taxonomy" id="2838418"/>
    <lineage>
        <taxon>Bacteria</taxon>
        <taxon>Bacillati</taxon>
        <taxon>Bacillota</taxon>
        <taxon>Clostridia</taxon>
        <taxon>Eubacteriales</taxon>
        <taxon>Acutalibacteraceae</taxon>
        <taxon>Acutalibacter</taxon>
    </lineage>
</organism>
<dbReference type="GO" id="GO:0043022">
    <property type="term" value="F:ribosome binding"/>
    <property type="evidence" value="ECO:0007669"/>
    <property type="project" value="InterPro"/>
</dbReference>
<comment type="caution">
    <text evidence="8">The sequence shown here is derived from an EMBL/GenBank/DDBJ whole genome shotgun (WGS) entry which is preliminary data.</text>
</comment>
<keyword evidence="2 5" id="KW-0690">Ribosome biogenesis</keyword>
<evidence type="ECO:0000256" key="4">
    <source>
        <dbReference type="ARBA" id="ARBA00023186"/>
    </source>
</evidence>
<comment type="subunit">
    <text evidence="5">Binds ribosomal protein uS19.</text>
</comment>
<evidence type="ECO:0000259" key="7">
    <source>
        <dbReference type="Pfam" id="PF24986"/>
    </source>
</evidence>
<dbReference type="GO" id="GO:0042274">
    <property type="term" value="P:ribosomal small subunit biogenesis"/>
    <property type="evidence" value="ECO:0007669"/>
    <property type="project" value="UniProtKB-UniRule"/>
</dbReference>